<dbReference type="CDD" id="cd00109">
    <property type="entry name" value="Kunitz-type"/>
    <property type="match status" value="1"/>
</dbReference>
<dbReference type="Gene3D" id="4.10.410.10">
    <property type="entry name" value="Pancreatic trypsin inhibitor Kunitz domain"/>
    <property type="match status" value="1"/>
</dbReference>
<gene>
    <name evidence="3" type="ORF">DEA37_0002916</name>
    <name evidence="4" type="ORF">DEA37_0008684</name>
</gene>
<dbReference type="Proteomes" id="UP000324629">
    <property type="component" value="Unassembled WGS sequence"/>
</dbReference>
<keyword evidence="5" id="KW-1185">Reference proteome</keyword>
<dbReference type="PROSITE" id="PS50279">
    <property type="entry name" value="BPTI_KUNITZ_2"/>
    <property type="match status" value="1"/>
</dbReference>
<dbReference type="AlphaFoldDB" id="A0A5J4N997"/>
<dbReference type="InterPro" id="IPR036880">
    <property type="entry name" value="Kunitz_BPTI_sf"/>
</dbReference>
<feature type="domain" description="BPTI/Kunitz inhibitor" evidence="2">
    <location>
        <begin position="1"/>
        <end position="50"/>
    </location>
</feature>
<keyword evidence="1" id="KW-1015">Disulfide bond</keyword>
<evidence type="ECO:0000313" key="4">
    <source>
        <dbReference type="EMBL" id="KAA3672134.1"/>
    </source>
</evidence>
<dbReference type="InterPro" id="IPR002223">
    <property type="entry name" value="Kunitz_BPTI"/>
</dbReference>
<dbReference type="GO" id="GO:0004867">
    <property type="term" value="F:serine-type endopeptidase inhibitor activity"/>
    <property type="evidence" value="ECO:0007669"/>
    <property type="project" value="InterPro"/>
</dbReference>
<dbReference type="InterPro" id="IPR050098">
    <property type="entry name" value="TFPI/VKTCI-like"/>
</dbReference>
<evidence type="ECO:0000256" key="1">
    <source>
        <dbReference type="ARBA" id="ARBA00023157"/>
    </source>
</evidence>
<protein>
    <recommendedName>
        <fullName evidence="2">BPTI/Kunitz inhibitor domain-containing protein</fullName>
    </recommendedName>
</protein>
<evidence type="ECO:0000313" key="3">
    <source>
        <dbReference type="EMBL" id="KAA3670434.1"/>
    </source>
</evidence>
<dbReference type="Pfam" id="PF00014">
    <property type="entry name" value="Kunitz_BPTI"/>
    <property type="match status" value="1"/>
</dbReference>
<dbReference type="EMBL" id="QNGE01005303">
    <property type="protein sequence ID" value="KAA3672134.1"/>
    <property type="molecule type" value="Genomic_DNA"/>
</dbReference>
<dbReference type="PANTHER" id="PTHR10083:SF374">
    <property type="entry name" value="BPTI_KUNITZ INHIBITOR DOMAIN-CONTAINING PROTEIN"/>
    <property type="match status" value="1"/>
</dbReference>
<proteinExistence type="predicted"/>
<dbReference type="EMBL" id="QNGE01010603">
    <property type="protein sequence ID" value="KAA3670434.1"/>
    <property type="molecule type" value="Genomic_DNA"/>
</dbReference>
<name>A0A5J4N997_9TREM</name>
<dbReference type="GO" id="GO:0005615">
    <property type="term" value="C:extracellular space"/>
    <property type="evidence" value="ECO:0007669"/>
    <property type="project" value="TreeGrafter"/>
</dbReference>
<accession>A0A5J4N997</accession>
<evidence type="ECO:0000259" key="2">
    <source>
        <dbReference type="PROSITE" id="PS50279"/>
    </source>
</evidence>
<evidence type="ECO:0000313" key="5">
    <source>
        <dbReference type="Proteomes" id="UP000324629"/>
    </source>
</evidence>
<sequence>MAPLLSGFCKNDVRRYAYHSTSKSCKSFKYRGTGGNGNRFETHRECMSNCSR</sequence>
<organism evidence="4 5">
    <name type="scientific">Paragonimus westermani</name>
    <dbReference type="NCBI Taxonomy" id="34504"/>
    <lineage>
        <taxon>Eukaryota</taxon>
        <taxon>Metazoa</taxon>
        <taxon>Spiralia</taxon>
        <taxon>Lophotrochozoa</taxon>
        <taxon>Platyhelminthes</taxon>
        <taxon>Trematoda</taxon>
        <taxon>Digenea</taxon>
        <taxon>Plagiorchiida</taxon>
        <taxon>Troglotremata</taxon>
        <taxon>Troglotrematidae</taxon>
        <taxon>Paragonimus</taxon>
    </lineage>
</organism>
<dbReference type="SUPFAM" id="SSF57362">
    <property type="entry name" value="BPTI-like"/>
    <property type="match status" value="1"/>
</dbReference>
<dbReference type="PANTHER" id="PTHR10083">
    <property type="entry name" value="KUNITZ-TYPE PROTEASE INHIBITOR-RELATED"/>
    <property type="match status" value="1"/>
</dbReference>
<comment type="caution">
    <text evidence="4">The sequence shown here is derived from an EMBL/GenBank/DDBJ whole genome shotgun (WGS) entry which is preliminary data.</text>
</comment>
<reference evidence="4 5" key="1">
    <citation type="journal article" date="2019" name="Gigascience">
        <title>Whole-genome sequence of the oriental lung fluke Paragonimus westermani.</title>
        <authorList>
            <person name="Oey H."/>
            <person name="Zakrzewski M."/>
            <person name="Narain K."/>
            <person name="Devi K.R."/>
            <person name="Agatsuma T."/>
            <person name="Nawaratna S."/>
            <person name="Gobert G.N."/>
            <person name="Jones M.K."/>
            <person name="Ragan M.A."/>
            <person name="McManus D.P."/>
            <person name="Krause L."/>
        </authorList>
    </citation>
    <scope>NUCLEOTIDE SEQUENCE [LARGE SCALE GENOMIC DNA]</scope>
    <source>
        <strain evidence="4 5">IND2009</strain>
    </source>
</reference>
<dbReference type="SMART" id="SM00131">
    <property type="entry name" value="KU"/>
    <property type="match status" value="1"/>
</dbReference>